<gene>
    <name evidence="12" type="ORF">Clacol_001958</name>
</gene>
<evidence type="ECO:0000256" key="8">
    <source>
        <dbReference type="ARBA" id="ARBA00022989"/>
    </source>
</evidence>
<reference evidence="12" key="1">
    <citation type="submission" date="2021-10" db="EMBL/GenBank/DDBJ databases">
        <title>De novo Genome Assembly of Clathrus columnatus (Basidiomycota, Fungi) Using Illumina and Nanopore Sequence Data.</title>
        <authorList>
            <person name="Ogiso-Tanaka E."/>
            <person name="Itagaki H."/>
            <person name="Hosoya T."/>
            <person name="Hosaka K."/>
        </authorList>
    </citation>
    <scope>NUCLEOTIDE SEQUENCE</scope>
    <source>
        <strain evidence="12">MO-923</strain>
    </source>
</reference>
<dbReference type="InterPro" id="IPR039524">
    <property type="entry name" value="PIGO/GPI13"/>
</dbReference>
<feature type="transmembrane region" description="Helical" evidence="11">
    <location>
        <begin position="433"/>
        <end position="458"/>
    </location>
</feature>
<accession>A0AAV5A512</accession>
<dbReference type="Gene3D" id="3.40.720.10">
    <property type="entry name" value="Alkaline Phosphatase, subunit A"/>
    <property type="match status" value="1"/>
</dbReference>
<evidence type="ECO:0000256" key="3">
    <source>
        <dbReference type="ARBA" id="ARBA00008695"/>
    </source>
</evidence>
<dbReference type="AlphaFoldDB" id="A0AAV5A512"/>
<feature type="transmembrane region" description="Helical" evidence="11">
    <location>
        <begin position="530"/>
        <end position="547"/>
    </location>
</feature>
<keyword evidence="5" id="KW-0808">Transferase</keyword>
<dbReference type="Proteomes" id="UP001050691">
    <property type="component" value="Unassembled WGS sequence"/>
</dbReference>
<dbReference type="GO" id="GO:0051377">
    <property type="term" value="F:mannose-ethanolamine phosphotransferase activity"/>
    <property type="evidence" value="ECO:0007669"/>
    <property type="project" value="InterPro"/>
</dbReference>
<feature type="transmembrane region" description="Helical" evidence="11">
    <location>
        <begin position="496"/>
        <end position="518"/>
    </location>
</feature>
<protein>
    <recommendedName>
        <fullName evidence="14">GPI ethanolamine phosphate transferase 3</fullName>
    </recommendedName>
</protein>
<dbReference type="PANTHER" id="PTHR23071">
    <property type="entry name" value="PHOSPHATIDYLINOSITOL GLYCAN"/>
    <property type="match status" value="1"/>
</dbReference>
<organism evidence="12 13">
    <name type="scientific">Clathrus columnatus</name>
    <dbReference type="NCBI Taxonomy" id="1419009"/>
    <lineage>
        <taxon>Eukaryota</taxon>
        <taxon>Fungi</taxon>
        <taxon>Dikarya</taxon>
        <taxon>Basidiomycota</taxon>
        <taxon>Agaricomycotina</taxon>
        <taxon>Agaricomycetes</taxon>
        <taxon>Phallomycetidae</taxon>
        <taxon>Phallales</taxon>
        <taxon>Clathraceae</taxon>
        <taxon>Clathrus</taxon>
    </lineage>
</organism>
<feature type="transmembrane region" description="Helical" evidence="11">
    <location>
        <begin position="932"/>
        <end position="952"/>
    </location>
</feature>
<dbReference type="GO" id="GO:0005789">
    <property type="term" value="C:endoplasmic reticulum membrane"/>
    <property type="evidence" value="ECO:0007669"/>
    <property type="project" value="UniProtKB-SubCell"/>
</dbReference>
<evidence type="ECO:0000256" key="1">
    <source>
        <dbReference type="ARBA" id="ARBA00004477"/>
    </source>
</evidence>
<evidence type="ECO:0000256" key="10">
    <source>
        <dbReference type="ARBA" id="ARBA00023180"/>
    </source>
</evidence>
<dbReference type="PANTHER" id="PTHR23071:SF1">
    <property type="entry name" value="GPI ETHANOLAMINE PHOSPHATE TRANSFERASE 3"/>
    <property type="match status" value="1"/>
</dbReference>
<comment type="similarity">
    <text evidence="3">Belongs to the PIGG/PIGN/PIGO family. PIGO subfamily.</text>
</comment>
<evidence type="ECO:0000256" key="11">
    <source>
        <dbReference type="SAM" id="Phobius"/>
    </source>
</evidence>
<sequence>MPLLRLEWHIGILLTYVLLLHASTLYIFTRGFLLTRLSLTNITECTDCTIPATHSRLVLLIIDALRFDFIAENPSINPSPYYHNVLTLPAELTAKYPTQSFIFDTYSDPPTATLQRIKGITTGSLPTFVDAGSNFGGSQILEDSLLRQLQEAKKKVAFMGDDTWMTVYPTTFEPNLTFPFDSFNVEDLHTVDEGVIKNLFPLLQNNRSTNWDVLIGHFLGVDHVGHRLGPAHSTMKAKLTQMNQVLSQVVEQLDDDTLLVVLGDHGMDRKGDHGGDGEHETHAATWIYSKSRPLFSPHVKLPSLILPKATFPEAPLPHRFIQQIDLVPTISLLLGIRIPFNNLGSLIPEVFGWAGEKHLEQALRLNTNQIKAYLDAYRSSPSGGELDGVWDHIEESWKQIKVAKGMLALETQYEFNRFVLSSCRSLWARFNIVLMYLGLFCMGLGTAAVFALYSAFNFSRISTLPLNNKLIVRLFVSLYAGCFMGIVFWFSFPSLAFFTGFVELLLVCTIFTSSVTIISSLTDPSFFSKPPVILILHAVAFLSNSFTFWEERIITFLLTSSAIPYLFTSFAHPLSELRLRRRLVFFSIAFIACIRLASISTICREEQQPYCHVTYYASSMLSSPPLLVLILSIPASLLFPYVLRRFLAISASDKGPAPYILESGFRIMLLMGNLSWILEHLESTATAGNAFWFRVARTEFARFAIGISLIAGHLIWWFLPLCLEVKQNPLQFIGFANSYGSLFMLFTINTFSIVFATTQLSGQLALLLCYLGLFILLEMTDSALDIRNQVWVLHPPSMDEIVPVGLLGLLAFFTTGHQATMPSIQWKSAFLLSPVLKYPISPLLVIINTFGPIFIFALSVPILSLWKKPPLGVGKVDNKTFSITSSTTIQLSILRVCFGLSLYFSVLLFSSAASAAWLRRHLMVWKVFAPRFMLAGASMLTVDLGLLIGALFGTCRVIQKVQTFYKPLETDKDTKSQ</sequence>
<feature type="transmembrane region" description="Helical" evidence="11">
    <location>
        <begin position="12"/>
        <end position="33"/>
    </location>
</feature>
<feature type="transmembrane region" description="Helical" evidence="11">
    <location>
        <begin position="762"/>
        <end position="780"/>
    </location>
</feature>
<evidence type="ECO:0000313" key="12">
    <source>
        <dbReference type="EMBL" id="GJJ07753.1"/>
    </source>
</evidence>
<keyword evidence="6 11" id="KW-0812">Transmembrane</keyword>
<dbReference type="GO" id="GO:0006506">
    <property type="term" value="P:GPI anchor biosynthetic process"/>
    <property type="evidence" value="ECO:0007669"/>
    <property type="project" value="UniProtKB-KW"/>
</dbReference>
<feature type="transmembrane region" description="Helical" evidence="11">
    <location>
        <begin position="840"/>
        <end position="866"/>
    </location>
</feature>
<feature type="transmembrane region" description="Helical" evidence="11">
    <location>
        <begin position="470"/>
        <end position="490"/>
    </location>
</feature>
<keyword evidence="13" id="KW-1185">Reference proteome</keyword>
<evidence type="ECO:0000256" key="4">
    <source>
        <dbReference type="ARBA" id="ARBA00022502"/>
    </source>
</evidence>
<evidence type="ECO:0000313" key="13">
    <source>
        <dbReference type="Proteomes" id="UP001050691"/>
    </source>
</evidence>
<dbReference type="SUPFAM" id="SSF53649">
    <property type="entry name" value="Alkaline phosphatase-like"/>
    <property type="match status" value="1"/>
</dbReference>
<evidence type="ECO:0000256" key="7">
    <source>
        <dbReference type="ARBA" id="ARBA00022824"/>
    </source>
</evidence>
<evidence type="ECO:0000256" key="9">
    <source>
        <dbReference type="ARBA" id="ARBA00023136"/>
    </source>
</evidence>
<evidence type="ECO:0008006" key="14">
    <source>
        <dbReference type="Google" id="ProtNLM"/>
    </source>
</evidence>
<feature type="transmembrane region" description="Helical" evidence="11">
    <location>
        <begin position="701"/>
        <end position="723"/>
    </location>
</feature>
<dbReference type="InterPro" id="IPR002591">
    <property type="entry name" value="Phosphodiest/P_Trfase"/>
</dbReference>
<feature type="transmembrane region" description="Helical" evidence="11">
    <location>
        <begin position="735"/>
        <end position="756"/>
    </location>
</feature>
<evidence type="ECO:0000256" key="5">
    <source>
        <dbReference type="ARBA" id="ARBA00022679"/>
    </source>
</evidence>
<dbReference type="EMBL" id="BPWL01000002">
    <property type="protein sequence ID" value="GJJ07753.1"/>
    <property type="molecule type" value="Genomic_DNA"/>
</dbReference>
<comment type="subcellular location">
    <subcellularLocation>
        <location evidence="1">Endoplasmic reticulum membrane</location>
        <topology evidence="1">Multi-pass membrane protein</topology>
    </subcellularLocation>
</comment>
<dbReference type="CDD" id="cd16023">
    <property type="entry name" value="GPI_EPT_3"/>
    <property type="match status" value="1"/>
</dbReference>
<keyword evidence="4" id="KW-0337">GPI-anchor biosynthesis</keyword>
<keyword evidence="8 11" id="KW-1133">Transmembrane helix</keyword>
<comment type="pathway">
    <text evidence="2">Glycolipid biosynthesis; glycosylphosphatidylinositol-anchor biosynthesis.</text>
</comment>
<feature type="transmembrane region" description="Helical" evidence="11">
    <location>
        <begin position="887"/>
        <end position="912"/>
    </location>
</feature>
<keyword evidence="9 11" id="KW-0472">Membrane</keyword>
<name>A0AAV5A512_9AGAM</name>
<feature type="transmembrane region" description="Helical" evidence="11">
    <location>
        <begin position="622"/>
        <end position="643"/>
    </location>
</feature>
<feature type="transmembrane region" description="Helical" evidence="11">
    <location>
        <begin position="583"/>
        <end position="602"/>
    </location>
</feature>
<keyword evidence="7" id="KW-0256">Endoplasmic reticulum</keyword>
<comment type="caution">
    <text evidence="12">The sequence shown here is derived from an EMBL/GenBank/DDBJ whole genome shotgun (WGS) entry which is preliminary data.</text>
</comment>
<dbReference type="InterPro" id="IPR037675">
    <property type="entry name" value="PIG-O_N"/>
</dbReference>
<feature type="transmembrane region" description="Helical" evidence="11">
    <location>
        <begin position="553"/>
        <end position="571"/>
    </location>
</feature>
<dbReference type="InterPro" id="IPR017850">
    <property type="entry name" value="Alkaline_phosphatase_core_sf"/>
</dbReference>
<proteinExistence type="inferred from homology"/>
<evidence type="ECO:0000256" key="2">
    <source>
        <dbReference type="ARBA" id="ARBA00004687"/>
    </source>
</evidence>
<evidence type="ECO:0000256" key="6">
    <source>
        <dbReference type="ARBA" id="ARBA00022692"/>
    </source>
</evidence>
<dbReference type="Pfam" id="PF01663">
    <property type="entry name" value="Phosphodiest"/>
    <property type="match status" value="1"/>
</dbReference>
<keyword evidence="10" id="KW-0325">Glycoprotein</keyword>